<evidence type="ECO:0000256" key="1">
    <source>
        <dbReference type="SAM" id="SignalP"/>
    </source>
</evidence>
<geneLocation type="plasmid" evidence="2 4">
    <name>3</name>
</geneLocation>
<dbReference type="Proteomes" id="UP000294360">
    <property type="component" value="Plasmid 3"/>
</dbReference>
<keyword evidence="5" id="KW-1185">Reference proteome</keyword>
<dbReference type="KEGG" id="mtun:MTUNDRAET4_0233.2"/>
<dbReference type="Proteomes" id="UP000485880">
    <property type="component" value="Unassembled WGS sequence"/>
</dbReference>
<feature type="chain" id="PRO_5044609851" description="DUF3551 domain-containing protein" evidence="1">
    <location>
        <begin position="23"/>
        <end position="81"/>
    </location>
</feature>
<evidence type="ECO:0000313" key="2">
    <source>
        <dbReference type="EMBL" id="VFU17746.1"/>
    </source>
</evidence>
<evidence type="ECO:0000313" key="3">
    <source>
        <dbReference type="EMBL" id="VTZ48861.1"/>
    </source>
</evidence>
<protein>
    <recommendedName>
        <fullName evidence="6">DUF3551 domain-containing protein</fullName>
    </recommendedName>
</protein>
<organism evidence="2 4">
    <name type="scientific">Methylocella tundrae</name>
    <dbReference type="NCBI Taxonomy" id="227605"/>
    <lineage>
        <taxon>Bacteria</taxon>
        <taxon>Pseudomonadati</taxon>
        <taxon>Pseudomonadota</taxon>
        <taxon>Alphaproteobacteria</taxon>
        <taxon>Hyphomicrobiales</taxon>
        <taxon>Beijerinckiaceae</taxon>
        <taxon>Methylocella</taxon>
    </lineage>
</organism>
<keyword evidence="2" id="KW-0614">Plasmid</keyword>
<name>A0A4U8Z820_METTU</name>
<sequence length="81" mass="8702">MLRLTIIATVMGMGAFLGSADAATYCAKYVGGPERLGAVAHSHCGFSTLEECRSSVRARGRRKMLPEGAFARPERIKKTDA</sequence>
<evidence type="ECO:0000313" key="4">
    <source>
        <dbReference type="Proteomes" id="UP000294360"/>
    </source>
</evidence>
<evidence type="ECO:0008006" key="6">
    <source>
        <dbReference type="Google" id="ProtNLM"/>
    </source>
</evidence>
<keyword evidence="1" id="KW-0732">Signal</keyword>
<gene>
    <name evidence="3" type="ORF">MPC4_110161</name>
    <name evidence="2" type="ORF">MTUNDRAET4_0233</name>
</gene>
<dbReference type="EMBL" id="CABFMQ020000013">
    <property type="protein sequence ID" value="VTZ48861.1"/>
    <property type="molecule type" value="Genomic_DNA"/>
</dbReference>
<feature type="signal peptide" evidence="1">
    <location>
        <begin position="1"/>
        <end position="22"/>
    </location>
</feature>
<reference evidence="3 5" key="2">
    <citation type="submission" date="2019-05" db="EMBL/GenBank/DDBJ databases">
        <authorList>
            <person name="Farhan Ul Haque M."/>
        </authorList>
    </citation>
    <scope>NUCLEOTIDE SEQUENCE [LARGE SCALE GENOMIC DNA]</scope>
    <source>
        <strain evidence="3">2</strain>
    </source>
</reference>
<accession>A0A4U8Z820</accession>
<reference evidence="2 4" key="1">
    <citation type="submission" date="2019-03" db="EMBL/GenBank/DDBJ databases">
        <authorList>
            <person name="Kox A.R. M."/>
        </authorList>
    </citation>
    <scope>NUCLEOTIDE SEQUENCE [LARGE SCALE GENOMIC DNA]</scope>
    <source>
        <strain evidence="2">MTUNDRAET4 annotated genome</strain>
        <plasmid evidence="4">3</plasmid>
    </source>
</reference>
<dbReference type="AlphaFoldDB" id="A0A4U8Z820"/>
<dbReference type="EMBL" id="LR536452">
    <property type="protein sequence ID" value="VFU17746.1"/>
    <property type="molecule type" value="Genomic_DNA"/>
</dbReference>
<proteinExistence type="predicted"/>
<evidence type="ECO:0000313" key="5">
    <source>
        <dbReference type="Proteomes" id="UP000485880"/>
    </source>
</evidence>